<dbReference type="Proteomes" id="UP000037685">
    <property type="component" value="Unassembled WGS sequence"/>
</dbReference>
<dbReference type="AlphaFoldDB" id="A0A0N0BMN4"/>
<accession>A0A0N0BMN4</accession>
<proteinExistence type="predicted"/>
<comment type="caution">
    <text evidence="1">The sequence shown here is derived from an EMBL/GenBank/DDBJ whole genome shotgun (WGS) entry which is preliminary data.</text>
</comment>
<evidence type="ECO:0000313" key="2">
    <source>
        <dbReference type="Proteomes" id="UP000037685"/>
    </source>
</evidence>
<dbReference type="EMBL" id="LHCI01000012">
    <property type="protein sequence ID" value="KOX91266.1"/>
    <property type="molecule type" value="Genomic_DNA"/>
</dbReference>
<name>A0A0N0BMN4_THEAQ</name>
<organism evidence="1 2">
    <name type="scientific">Thermus aquaticus</name>
    <dbReference type="NCBI Taxonomy" id="271"/>
    <lineage>
        <taxon>Bacteria</taxon>
        <taxon>Thermotogati</taxon>
        <taxon>Deinococcota</taxon>
        <taxon>Deinococci</taxon>
        <taxon>Thermales</taxon>
        <taxon>Thermaceae</taxon>
        <taxon>Thermus</taxon>
    </lineage>
</organism>
<sequence length="66" mass="7235">MRKVLISTLGPMSETRALRSPKQKVMSPPHSLPVATRSVRAEGTSVRYLTSPAGSARWQMPSQLQS</sequence>
<gene>
    <name evidence="1" type="ORF">BVI061214_00019</name>
</gene>
<protein>
    <submittedName>
        <fullName evidence="1">Uncharacterized protein</fullName>
    </submittedName>
</protein>
<evidence type="ECO:0000313" key="1">
    <source>
        <dbReference type="EMBL" id="KOX91266.1"/>
    </source>
</evidence>
<reference evidence="2" key="1">
    <citation type="submission" date="2015-07" db="EMBL/GenBank/DDBJ databases">
        <authorList>
            <person name="Zylicz-Stachula A."/>
            <person name="Jezewska-Frackowiak J."/>
            <person name="Czajkowska E."/>
            <person name="Skowron P.M."/>
        </authorList>
    </citation>
    <scope>NUCLEOTIDE SEQUENCE [LARGE SCALE GENOMIC DNA]</scope>
    <source>
        <strain evidence="2">ATCC 25104 / DSM 625 / JCM 10724 / NBRC 103206 / NCIMB 11243 / YT-1</strain>
    </source>
</reference>